<dbReference type="OrthoDB" id="4283064at2"/>
<sequence length="141" mass="14556">MTSSSHLDFLLTDFVGRVPHVAHVIAVAADGLLIASNDTLPRDEADRLAAIASGLTSLLAGAARSLQADPVISNLTEMNGGYMFSMSVSSGASILALAGLHCDIGQVGHELANLINQVGPALTPAAREVLRAQARASQLTR</sequence>
<dbReference type="Gene3D" id="3.30.450.30">
    <property type="entry name" value="Dynein light chain 2a, cytoplasmic"/>
    <property type="match status" value="1"/>
</dbReference>
<dbReference type="InterPro" id="IPR004942">
    <property type="entry name" value="Roadblock/LAMTOR2_dom"/>
</dbReference>
<name>A0A1G6U656_9ACTN</name>
<accession>A0A1G6U656</accession>
<dbReference type="PANTHER" id="PTHR36222:SF1">
    <property type="entry name" value="SERINE PROTEASE INHIBITOR RV3364C"/>
    <property type="match status" value="1"/>
</dbReference>
<dbReference type="AlphaFoldDB" id="A0A1G6U656"/>
<keyword evidence="3" id="KW-1185">Reference proteome</keyword>
<organism evidence="2 3">
    <name type="scientific">Glycomyces harbinensis</name>
    <dbReference type="NCBI Taxonomy" id="58114"/>
    <lineage>
        <taxon>Bacteria</taxon>
        <taxon>Bacillati</taxon>
        <taxon>Actinomycetota</taxon>
        <taxon>Actinomycetes</taxon>
        <taxon>Glycomycetales</taxon>
        <taxon>Glycomycetaceae</taxon>
        <taxon>Glycomyces</taxon>
    </lineage>
</organism>
<dbReference type="PANTHER" id="PTHR36222">
    <property type="entry name" value="SERINE PROTEASE INHIBITOR RV3364C"/>
    <property type="match status" value="1"/>
</dbReference>
<feature type="domain" description="Roadblock/LAMTOR2" evidence="1">
    <location>
        <begin position="8"/>
        <end position="98"/>
    </location>
</feature>
<protein>
    <submittedName>
        <fullName evidence="2">Predicted regulator of Ras-like GTPase activity, Roadblock/LC7/MglB family</fullName>
    </submittedName>
</protein>
<gene>
    <name evidence="2" type="ORF">SAMN05216270_103308</name>
</gene>
<dbReference type="Proteomes" id="UP000198949">
    <property type="component" value="Unassembled WGS sequence"/>
</dbReference>
<dbReference type="SUPFAM" id="SSF103196">
    <property type="entry name" value="Roadblock/LC7 domain"/>
    <property type="match status" value="1"/>
</dbReference>
<evidence type="ECO:0000313" key="2">
    <source>
        <dbReference type="EMBL" id="SDD36025.1"/>
    </source>
</evidence>
<proteinExistence type="predicted"/>
<dbReference type="InterPro" id="IPR053141">
    <property type="entry name" value="Mycobact_SerProt_Inhib_Rv3364c"/>
</dbReference>
<evidence type="ECO:0000259" key="1">
    <source>
        <dbReference type="SMART" id="SM00960"/>
    </source>
</evidence>
<reference evidence="3" key="1">
    <citation type="submission" date="2016-10" db="EMBL/GenBank/DDBJ databases">
        <authorList>
            <person name="Varghese N."/>
            <person name="Submissions S."/>
        </authorList>
    </citation>
    <scope>NUCLEOTIDE SEQUENCE [LARGE SCALE GENOMIC DNA]</scope>
    <source>
        <strain evidence="3">CGMCC 4.3516</strain>
    </source>
</reference>
<dbReference type="SMART" id="SM00960">
    <property type="entry name" value="Robl_LC7"/>
    <property type="match status" value="1"/>
</dbReference>
<dbReference type="STRING" id="58114.SAMN05216270_103308"/>
<dbReference type="Pfam" id="PF03259">
    <property type="entry name" value="Robl_LC7"/>
    <property type="match status" value="1"/>
</dbReference>
<dbReference type="RefSeq" id="WP_091031145.1">
    <property type="nucleotide sequence ID" value="NZ_FNAD01000003.1"/>
</dbReference>
<dbReference type="EMBL" id="FNAD01000003">
    <property type="protein sequence ID" value="SDD36025.1"/>
    <property type="molecule type" value="Genomic_DNA"/>
</dbReference>
<evidence type="ECO:0000313" key="3">
    <source>
        <dbReference type="Proteomes" id="UP000198949"/>
    </source>
</evidence>